<evidence type="ECO:0000313" key="1">
    <source>
        <dbReference type="EMBL" id="PIS31717.1"/>
    </source>
</evidence>
<organism evidence="1 2">
    <name type="scientific">Candidatus Saganbacteria bacterium CG08_land_8_20_14_0_20_45_16</name>
    <dbReference type="NCBI Taxonomy" id="2014293"/>
    <lineage>
        <taxon>Bacteria</taxon>
        <taxon>Bacillati</taxon>
        <taxon>Saganbacteria</taxon>
    </lineage>
</organism>
<dbReference type="AlphaFoldDB" id="A0A2H0Y1V5"/>
<name>A0A2H0Y1V5_UNCSA</name>
<reference evidence="1 2" key="1">
    <citation type="submission" date="2017-09" db="EMBL/GenBank/DDBJ databases">
        <title>Depth-based differentiation of microbial function through sediment-hosted aquifers and enrichment of novel symbionts in the deep terrestrial subsurface.</title>
        <authorList>
            <person name="Probst A.J."/>
            <person name="Ladd B."/>
            <person name="Jarett J.K."/>
            <person name="Geller-Mcgrath D.E."/>
            <person name="Sieber C.M."/>
            <person name="Emerson J.B."/>
            <person name="Anantharaman K."/>
            <person name="Thomas B.C."/>
            <person name="Malmstrom R."/>
            <person name="Stieglmeier M."/>
            <person name="Klingl A."/>
            <person name="Woyke T."/>
            <person name="Ryan C.M."/>
            <person name="Banfield J.F."/>
        </authorList>
    </citation>
    <scope>NUCLEOTIDE SEQUENCE [LARGE SCALE GENOMIC DNA]</scope>
    <source>
        <strain evidence="1">CG08_land_8_20_14_0_20_45_16</strain>
    </source>
</reference>
<comment type="caution">
    <text evidence="1">The sequence shown here is derived from an EMBL/GenBank/DDBJ whole genome shotgun (WGS) entry which is preliminary data.</text>
</comment>
<dbReference type="Proteomes" id="UP000231343">
    <property type="component" value="Unassembled WGS sequence"/>
</dbReference>
<accession>A0A2H0Y1V5</accession>
<dbReference type="EMBL" id="PEYM01000004">
    <property type="protein sequence ID" value="PIS31717.1"/>
    <property type="molecule type" value="Genomic_DNA"/>
</dbReference>
<protein>
    <submittedName>
        <fullName evidence="1">Uncharacterized protein</fullName>
    </submittedName>
</protein>
<proteinExistence type="predicted"/>
<evidence type="ECO:0000313" key="2">
    <source>
        <dbReference type="Proteomes" id="UP000231343"/>
    </source>
</evidence>
<sequence>MFEELAWAARSHIYEGVKNGDARRMMTDLAFGEAFERQFDLAVKKARSLRKTTVCLCFPQGLSRNALAEVVQNPSDACFVVGQDGSLTITLPLLEREHSLCLGRKKGIDSVLLTEQAAALLEPSDIVIVGEGAGTIYHSERLSKTQIYPVPGEAAPQRVFLLGERPTTLVGPVERISAPLIFAFLIKRFGPEEVSLEPLVCRLAEITPDESDFDPRVDLAHPLSLLFRAAATALSGREADLLLSFLFEKDAIDFVSYLIEERL</sequence>
<gene>
    <name evidence="1" type="ORF">COT42_00390</name>
</gene>